<evidence type="ECO:0000313" key="2">
    <source>
        <dbReference type="Proteomes" id="UP000574769"/>
    </source>
</evidence>
<evidence type="ECO:0000313" key="1">
    <source>
        <dbReference type="EMBL" id="MBB4616771.1"/>
    </source>
</evidence>
<organism evidence="1 2">
    <name type="scientific">Sphingomonas abaci</name>
    <dbReference type="NCBI Taxonomy" id="237611"/>
    <lineage>
        <taxon>Bacteria</taxon>
        <taxon>Pseudomonadati</taxon>
        <taxon>Pseudomonadota</taxon>
        <taxon>Alphaproteobacteria</taxon>
        <taxon>Sphingomonadales</taxon>
        <taxon>Sphingomonadaceae</taxon>
        <taxon>Sphingomonas</taxon>
    </lineage>
</organism>
<accession>A0A7W7EX58</accession>
<protein>
    <submittedName>
        <fullName evidence="1">Uncharacterized protein</fullName>
    </submittedName>
</protein>
<dbReference type="AlphaFoldDB" id="A0A7W7EX58"/>
<sequence length="47" mass="5439">MAPAGFFVPVAEQKAKHFKPKDSPRFEWDVIRVARKKHGEIKGLEDF</sequence>
<keyword evidence="2" id="KW-1185">Reference proteome</keyword>
<dbReference type="EMBL" id="JACHNY010000001">
    <property type="protein sequence ID" value="MBB4616771.1"/>
    <property type="molecule type" value="Genomic_DNA"/>
</dbReference>
<comment type="caution">
    <text evidence="1">The sequence shown here is derived from an EMBL/GenBank/DDBJ whole genome shotgun (WGS) entry which is preliminary data.</text>
</comment>
<gene>
    <name evidence="1" type="ORF">GGQ96_000877</name>
</gene>
<dbReference type="RefSeq" id="WP_184111835.1">
    <property type="nucleotide sequence ID" value="NZ_JACHNY010000001.1"/>
</dbReference>
<proteinExistence type="predicted"/>
<reference evidence="1 2" key="1">
    <citation type="submission" date="2020-08" db="EMBL/GenBank/DDBJ databases">
        <title>Genomic Encyclopedia of Type Strains, Phase IV (KMG-IV): sequencing the most valuable type-strain genomes for metagenomic binning, comparative biology and taxonomic classification.</title>
        <authorList>
            <person name="Goeker M."/>
        </authorList>
    </citation>
    <scope>NUCLEOTIDE SEQUENCE [LARGE SCALE GENOMIC DNA]</scope>
    <source>
        <strain evidence="1 2">DSM 15867</strain>
    </source>
</reference>
<name>A0A7W7EX58_9SPHN</name>
<dbReference type="Proteomes" id="UP000574769">
    <property type="component" value="Unassembled WGS sequence"/>
</dbReference>